<keyword evidence="4 5" id="KW-0648">Protein biosynthesis</keyword>
<evidence type="ECO:0000259" key="8">
    <source>
        <dbReference type="PROSITE" id="PS50102"/>
    </source>
</evidence>
<comment type="subcellular location">
    <subcellularLocation>
        <location evidence="5">Cytoplasm</location>
    </subcellularLocation>
</comment>
<evidence type="ECO:0000313" key="9">
    <source>
        <dbReference type="EMBL" id="KAL1527809.1"/>
    </source>
</evidence>
<dbReference type="InterPro" id="IPR035979">
    <property type="entry name" value="RBD_domain_sf"/>
</dbReference>
<comment type="caution">
    <text evidence="9">The sequence shown here is derived from an EMBL/GenBank/DDBJ whole genome shotgun (WGS) entry which is preliminary data.</text>
</comment>
<dbReference type="PROSITE" id="PS50102">
    <property type="entry name" value="RRM"/>
    <property type="match status" value="1"/>
</dbReference>
<evidence type="ECO:0000256" key="5">
    <source>
        <dbReference type="HAMAP-Rule" id="MF_03006"/>
    </source>
</evidence>
<comment type="function">
    <text evidence="5">RNA-binding component of the eukaryotic translation initiation factor 3 (eIF-3) complex, which is involved in protein synthesis of a specialized repertoire of mRNAs and, together with other initiation factors, stimulates binding of mRNA and methionyl-tRNAi to the 40S ribosome. The eIF-3 complex specifically targets and initiates translation of a subset of mRNAs involved in cell proliferation. This subunit can bind 18S rRNA.</text>
</comment>
<dbReference type="SUPFAM" id="SSF54928">
    <property type="entry name" value="RNA-binding domain, RBD"/>
    <property type="match status" value="1"/>
</dbReference>
<evidence type="ECO:0000256" key="2">
    <source>
        <dbReference type="ARBA" id="ARBA00022540"/>
    </source>
</evidence>
<dbReference type="InterPro" id="IPR017334">
    <property type="entry name" value="eIF3_g"/>
</dbReference>
<protein>
    <recommendedName>
        <fullName evidence="5">Eukaryotic translation initiation factor 3 subunit G</fullName>
        <shortName evidence="5">eIF3g</shortName>
    </recommendedName>
    <alternativeName>
        <fullName evidence="5">Eukaryotic translation initiation factor 3 RNA-binding subunit</fullName>
        <shortName evidence="5">eIF-3 RNA-binding subunit</shortName>
    </alternativeName>
    <alternativeName>
        <fullName evidence="5">Eukaryotic translation initiation factor 3 subunit 4</fullName>
    </alternativeName>
</protein>
<evidence type="ECO:0000256" key="7">
    <source>
        <dbReference type="SAM" id="MobiDB-lite"/>
    </source>
</evidence>
<evidence type="ECO:0000256" key="4">
    <source>
        <dbReference type="ARBA" id="ARBA00022917"/>
    </source>
</evidence>
<accession>A0AB34K1G2</accession>
<dbReference type="InterPro" id="IPR024675">
    <property type="entry name" value="eIF3g_N"/>
</dbReference>
<dbReference type="PIRSF" id="PIRSF037949">
    <property type="entry name" value="Transl_init_eIF-3_RNA-bind"/>
    <property type="match status" value="1"/>
</dbReference>
<sequence>MPAWGDAGEGADDEIPDLPARYESEPDVNGVKTITTYHTNDAGFKIKTVRTVKVAKRAIKVRKSVLARRKWAKFGDEAGKPAGYHGKGFTDAGITNLDANEQTLDMTPKARAAEENNESAQRAFEKMNIGTFEAWRPKNRDAGAQAAKEWAEANGIASRDDDAFGSMGGGGRGGDGGSSLAQLAAGAGGKSSYVPPSMRNADGSRNTELVGQRDDSCTVRVSNLSEDVKDADLRELFRRFGPIQRIYLAKDRETHQSRGFAFINFFNRDEAAKAIQTLNGHGYDHLILSVTWANPSGGGGGDGASASVAAPGPGDRLARGDENRFEKHIYNPSIDRFRT</sequence>
<comment type="subunit">
    <text evidence="5">Component of the eukaryotic translation initiation factor 3 (eIF-3) complex.</text>
</comment>
<evidence type="ECO:0000313" key="10">
    <source>
        <dbReference type="Proteomes" id="UP001515480"/>
    </source>
</evidence>
<evidence type="ECO:0000256" key="6">
    <source>
        <dbReference type="PROSITE-ProRule" id="PRU00176"/>
    </source>
</evidence>
<dbReference type="GO" id="GO:0001732">
    <property type="term" value="P:formation of cytoplasmic translation initiation complex"/>
    <property type="evidence" value="ECO:0007669"/>
    <property type="project" value="UniProtKB-UniRule"/>
</dbReference>
<organism evidence="9 10">
    <name type="scientific">Prymnesium parvum</name>
    <name type="common">Toxic golden alga</name>
    <dbReference type="NCBI Taxonomy" id="97485"/>
    <lineage>
        <taxon>Eukaryota</taxon>
        <taxon>Haptista</taxon>
        <taxon>Haptophyta</taxon>
        <taxon>Prymnesiophyceae</taxon>
        <taxon>Prymnesiales</taxon>
        <taxon>Prymnesiaceae</taxon>
        <taxon>Prymnesium</taxon>
    </lineage>
</organism>
<dbReference type="CDD" id="cd12408">
    <property type="entry name" value="RRM_eIF3G_like"/>
    <property type="match status" value="1"/>
</dbReference>
<keyword evidence="2 5" id="KW-0396">Initiation factor</keyword>
<dbReference type="HAMAP" id="MF_03006">
    <property type="entry name" value="eIF3g"/>
    <property type="match status" value="1"/>
</dbReference>
<comment type="similarity">
    <text evidence="5">Belongs to the eIF-3 subunit G family.</text>
</comment>
<feature type="region of interest" description="Disordered" evidence="7">
    <location>
        <begin position="187"/>
        <end position="214"/>
    </location>
</feature>
<dbReference type="GO" id="GO:0005852">
    <property type="term" value="C:eukaryotic translation initiation factor 3 complex"/>
    <property type="evidence" value="ECO:0007669"/>
    <property type="project" value="UniProtKB-UniRule"/>
</dbReference>
<proteinExistence type="inferred from homology"/>
<feature type="compositionally biased region" description="Low complexity" evidence="7">
    <location>
        <begin position="304"/>
        <end position="314"/>
    </location>
</feature>
<gene>
    <name evidence="9" type="ORF">AB1Y20_009192</name>
</gene>
<dbReference type="InterPro" id="IPR000504">
    <property type="entry name" value="RRM_dom"/>
</dbReference>
<dbReference type="GO" id="GO:0003743">
    <property type="term" value="F:translation initiation factor activity"/>
    <property type="evidence" value="ECO:0007669"/>
    <property type="project" value="UniProtKB-UniRule"/>
</dbReference>
<dbReference type="SMART" id="SM00360">
    <property type="entry name" value="RRM"/>
    <property type="match status" value="1"/>
</dbReference>
<evidence type="ECO:0000256" key="1">
    <source>
        <dbReference type="ARBA" id="ARBA00022490"/>
    </source>
</evidence>
<dbReference type="GO" id="GO:0033290">
    <property type="term" value="C:eukaryotic 48S preinitiation complex"/>
    <property type="evidence" value="ECO:0007669"/>
    <property type="project" value="UniProtKB-UniRule"/>
</dbReference>
<name>A0AB34K1G2_PRYPA</name>
<keyword evidence="1 5" id="KW-0963">Cytoplasm</keyword>
<dbReference type="Gene3D" id="3.30.70.330">
    <property type="match status" value="1"/>
</dbReference>
<reference evidence="9 10" key="1">
    <citation type="journal article" date="2024" name="Science">
        <title>Giant polyketide synthase enzymes in the biosynthesis of giant marine polyether toxins.</title>
        <authorList>
            <person name="Fallon T.R."/>
            <person name="Shende V.V."/>
            <person name="Wierzbicki I.H."/>
            <person name="Pendleton A.L."/>
            <person name="Watervoot N.F."/>
            <person name="Auber R.P."/>
            <person name="Gonzalez D.J."/>
            <person name="Wisecaver J.H."/>
            <person name="Moore B.S."/>
        </authorList>
    </citation>
    <scope>NUCLEOTIDE SEQUENCE [LARGE SCALE GENOMIC DNA]</scope>
    <source>
        <strain evidence="9 10">12B1</strain>
    </source>
</reference>
<dbReference type="GO" id="GO:0003723">
    <property type="term" value="F:RNA binding"/>
    <property type="evidence" value="ECO:0007669"/>
    <property type="project" value="UniProtKB-UniRule"/>
</dbReference>
<evidence type="ECO:0000256" key="3">
    <source>
        <dbReference type="ARBA" id="ARBA00022884"/>
    </source>
</evidence>
<dbReference type="InterPro" id="IPR012677">
    <property type="entry name" value="Nucleotide-bd_a/b_plait_sf"/>
</dbReference>
<dbReference type="Pfam" id="PF00076">
    <property type="entry name" value="RRM_1"/>
    <property type="match status" value="1"/>
</dbReference>
<feature type="region of interest" description="Disordered" evidence="7">
    <location>
        <begin position="299"/>
        <end position="321"/>
    </location>
</feature>
<dbReference type="AlphaFoldDB" id="A0AB34K1G2"/>
<dbReference type="PANTHER" id="PTHR10352">
    <property type="entry name" value="EUKARYOTIC TRANSLATION INITIATION FACTOR 3 SUBUNIT G"/>
    <property type="match status" value="1"/>
</dbReference>
<keyword evidence="10" id="KW-1185">Reference proteome</keyword>
<dbReference type="Pfam" id="PF12353">
    <property type="entry name" value="eIF3g"/>
    <property type="match status" value="1"/>
</dbReference>
<dbReference type="Proteomes" id="UP001515480">
    <property type="component" value="Unassembled WGS sequence"/>
</dbReference>
<dbReference type="EMBL" id="JBGBPQ010000002">
    <property type="protein sequence ID" value="KAL1527809.1"/>
    <property type="molecule type" value="Genomic_DNA"/>
</dbReference>
<feature type="region of interest" description="Disordered" evidence="7">
    <location>
        <begin position="1"/>
        <end position="24"/>
    </location>
</feature>
<feature type="domain" description="RRM" evidence="8">
    <location>
        <begin position="217"/>
        <end position="295"/>
    </location>
</feature>
<keyword evidence="3 6" id="KW-0694">RNA-binding</keyword>
<dbReference type="GO" id="GO:0016282">
    <property type="term" value="C:eukaryotic 43S preinitiation complex"/>
    <property type="evidence" value="ECO:0007669"/>
    <property type="project" value="UniProtKB-UniRule"/>
</dbReference>
<dbReference type="InterPro" id="IPR034240">
    <property type="entry name" value="eIF3G_RRM"/>
</dbReference>